<evidence type="ECO:0000256" key="1">
    <source>
        <dbReference type="ARBA" id="ARBA00004429"/>
    </source>
</evidence>
<evidence type="ECO:0000313" key="11">
    <source>
        <dbReference type="Proteomes" id="UP001246244"/>
    </source>
</evidence>
<evidence type="ECO:0000256" key="8">
    <source>
        <dbReference type="SAM" id="Phobius"/>
    </source>
</evidence>
<evidence type="ECO:0000256" key="5">
    <source>
        <dbReference type="ARBA" id="ARBA00022692"/>
    </source>
</evidence>
<evidence type="ECO:0000256" key="6">
    <source>
        <dbReference type="ARBA" id="ARBA00022989"/>
    </source>
</evidence>
<feature type="transmembrane region" description="Helical" evidence="8">
    <location>
        <begin position="168"/>
        <end position="186"/>
    </location>
</feature>
<dbReference type="PANTHER" id="PTHR30413:SF8">
    <property type="entry name" value="TRANSPORT PERMEASE PROTEIN"/>
    <property type="match status" value="1"/>
</dbReference>
<gene>
    <name evidence="10" type="ORF">RG963_03285</name>
</gene>
<keyword evidence="5 8" id="KW-0812">Transmembrane</keyword>
<evidence type="ECO:0000259" key="9">
    <source>
        <dbReference type="PROSITE" id="PS51012"/>
    </source>
</evidence>
<dbReference type="InterPro" id="IPR047817">
    <property type="entry name" value="ABC2_TM_bact-type"/>
</dbReference>
<feature type="transmembrane region" description="Helical" evidence="8">
    <location>
        <begin position="104"/>
        <end position="135"/>
    </location>
</feature>
<dbReference type="Pfam" id="PF01061">
    <property type="entry name" value="ABC2_membrane"/>
    <property type="match status" value="1"/>
</dbReference>
<dbReference type="RefSeq" id="WP_310574849.1">
    <property type="nucleotide sequence ID" value="NZ_JAVKPK010000008.1"/>
</dbReference>
<feature type="transmembrane region" description="Helical" evidence="8">
    <location>
        <begin position="221"/>
        <end position="242"/>
    </location>
</feature>
<sequence>MYLFEYSELIKNLVISDLKVKYQSSALGFAWSMLNPLLMMLVLYLVFSNLFKIEQEHFDLYLLIGIIAWRFLANGTMTAMTSIVGKPSLVTKIYIPREVLTFSMAMSAFISSILEFAVLIPLLLILGASLSLAILLFPLIHVLYFLIVYGISLALSSLYVYFRDLNQIWDIVLQVGFYAAPVIYPLSTVPEKYMFYYMLSPITRLMMMYRDVLLYGTVPNISDFIFVAGFGLICLAFGSMMFRKLSPRFAEEV</sequence>
<evidence type="ECO:0000313" key="10">
    <source>
        <dbReference type="EMBL" id="MDR7664823.1"/>
    </source>
</evidence>
<feature type="transmembrane region" description="Helical" evidence="8">
    <location>
        <begin position="26"/>
        <end position="48"/>
    </location>
</feature>
<name>A0ABU2CYP7_9EURY</name>
<protein>
    <submittedName>
        <fullName evidence="10">ABC transporter permease</fullName>
    </submittedName>
</protein>
<comment type="subcellular location">
    <subcellularLocation>
        <location evidence="1">Cell inner membrane</location>
        <topology evidence="1">Multi-pass membrane protein</topology>
    </subcellularLocation>
</comment>
<keyword evidence="6 8" id="KW-1133">Transmembrane helix</keyword>
<accession>A0ABU2CYP7</accession>
<dbReference type="PROSITE" id="PS51012">
    <property type="entry name" value="ABC_TM2"/>
    <property type="match status" value="1"/>
</dbReference>
<reference evidence="11" key="1">
    <citation type="submission" date="2023-07" db="EMBL/GenBank/DDBJ databases">
        <title>Whole-genome sequencing of a new Methanosarcina sp. Z-7115.</title>
        <authorList>
            <person name="Zhilina T.N."/>
            <person name="Merkel A.Y."/>
        </authorList>
    </citation>
    <scope>NUCLEOTIDE SEQUENCE [LARGE SCALE GENOMIC DNA]</scope>
    <source>
        <strain evidence="11">Z-7115</strain>
    </source>
</reference>
<evidence type="ECO:0000256" key="4">
    <source>
        <dbReference type="ARBA" id="ARBA00022519"/>
    </source>
</evidence>
<proteinExistence type="predicted"/>
<feature type="transmembrane region" description="Helical" evidence="8">
    <location>
        <begin position="142"/>
        <end position="162"/>
    </location>
</feature>
<feature type="transmembrane region" description="Helical" evidence="8">
    <location>
        <begin position="60"/>
        <end position="84"/>
    </location>
</feature>
<feature type="domain" description="ABC transmembrane type-2" evidence="9">
    <location>
        <begin position="27"/>
        <end position="245"/>
    </location>
</feature>
<keyword evidence="4" id="KW-0997">Cell inner membrane</keyword>
<evidence type="ECO:0000256" key="3">
    <source>
        <dbReference type="ARBA" id="ARBA00022475"/>
    </source>
</evidence>
<dbReference type="InterPro" id="IPR013525">
    <property type="entry name" value="ABC2_TM"/>
</dbReference>
<evidence type="ECO:0000256" key="7">
    <source>
        <dbReference type="ARBA" id="ARBA00023136"/>
    </source>
</evidence>
<keyword evidence="11" id="KW-1185">Reference proteome</keyword>
<keyword evidence="2" id="KW-0813">Transport</keyword>
<organism evidence="10 11">
    <name type="scientific">Methanosarcina baikalica</name>
    <dbReference type="NCBI Taxonomy" id="3073890"/>
    <lineage>
        <taxon>Archaea</taxon>
        <taxon>Methanobacteriati</taxon>
        <taxon>Methanobacteriota</taxon>
        <taxon>Stenosarchaea group</taxon>
        <taxon>Methanomicrobia</taxon>
        <taxon>Methanosarcinales</taxon>
        <taxon>Methanosarcinaceae</taxon>
        <taxon>Methanosarcina</taxon>
    </lineage>
</organism>
<evidence type="ECO:0000256" key="2">
    <source>
        <dbReference type="ARBA" id="ARBA00022448"/>
    </source>
</evidence>
<dbReference type="PANTHER" id="PTHR30413">
    <property type="entry name" value="INNER MEMBRANE TRANSPORT PERMEASE"/>
    <property type="match status" value="1"/>
</dbReference>
<keyword evidence="3" id="KW-1003">Cell membrane</keyword>
<dbReference type="EMBL" id="JAVKPK010000008">
    <property type="protein sequence ID" value="MDR7664823.1"/>
    <property type="molecule type" value="Genomic_DNA"/>
</dbReference>
<comment type="caution">
    <text evidence="10">The sequence shown here is derived from an EMBL/GenBank/DDBJ whole genome shotgun (WGS) entry which is preliminary data.</text>
</comment>
<keyword evidence="7 8" id="KW-0472">Membrane</keyword>
<dbReference type="Proteomes" id="UP001246244">
    <property type="component" value="Unassembled WGS sequence"/>
</dbReference>